<gene>
    <name evidence="5" type="ORF">EV679_2662</name>
</gene>
<dbReference type="InterPro" id="IPR018203">
    <property type="entry name" value="GDP_dissociation_inhibitor"/>
</dbReference>
<dbReference type="Proteomes" id="UP000292039">
    <property type="component" value="Unassembled WGS sequence"/>
</dbReference>
<dbReference type="SUPFAM" id="SSF51905">
    <property type="entry name" value="FAD/NAD(P)-binding domain"/>
    <property type="match status" value="1"/>
</dbReference>
<protein>
    <recommendedName>
        <fullName evidence="3">Pyridine nucleotide-disulfide oxidoreductase domain-containing protein 2</fullName>
    </recommendedName>
</protein>
<dbReference type="Gene3D" id="3.50.50.60">
    <property type="entry name" value="FAD/NAD(P)-binding domain"/>
    <property type="match status" value="2"/>
</dbReference>
<sequence>MNKNPDADIIVVGSGMNSLVCAALLARRGMTVTVLERNPVAGGCIRTESLYPGYTHEVLSSWYPLFMGGAAYAELAEPLKQAGVEFVSCDYSTGVAIPGGPGLALRKDIADTAARMNALAAGDGDAFAAMAQRMFGDDAGLVFGLMGNDPYSFSTARLLFGEWRKRGLDGLMAFGSEALESLRRWADRSMNGTINRAMLAPWVLHGGLGPDEASSALIGKLTCAAVVAGGMPVVKGGGARLVQGFIDIINTAGGTVQTSMNVERVLVERGRAVGVQAGGQTLRARRGVVCNVTPGQLYGQLLNGAPEVRAAAEQAKRFRHGRGGMQVHFTLDRLPDWCEPELRHVPMVHVTESLEQVCLSVTEASNGWLPARPTLAVGQPVAVDVTRAPEGGWILWVQMQDIPSRLRGDAAGEIAIPADGRWNEAVREAYADRVQARLETVMPGLGQSILARQAFSPADLEAWNVNLVGGDPYSGVCSPDQFFWMRPFAGVKAARTGRTPVKDLHHIGASVHPGPGLGGQSGYLAAKRIMGKR</sequence>
<evidence type="ECO:0000313" key="6">
    <source>
        <dbReference type="Proteomes" id="UP000292039"/>
    </source>
</evidence>
<evidence type="ECO:0000256" key="2">
    <source>
        <dbReference type="ARBA" id="ARBA00038825"/>
    </source>
</evidence>
<proteinExistence type="predicted"/>
<dbReference type="Pfam" id="PF01593">
    <property type="entry name" value="Amino_oxidase"/>
    <property type="match status" value="1"/>
</dbReference>
<comment type="subunit">
    <text evidence="2">Interacts with COX5B; this interaction may contribute to localize PYROXD2 to the inner face of the inner mitochondrial membrane.</text>
</comment>
<dbReference type="GO" id="GO:0016491">
    <property type="term" value="F:oxidoreductase activity"/>
    <property type="evidence" value="ECO:0007669"/>
    <property type="project" value="InterPro"/>
</dbReference>
<name>A0A4Q7ML06_9BURK</name>
<dbReference type="PANTHER" id="PTHR10668">
    <property type="entry name" value="PHYTOENE DEHYDROGENASE"/>
    <property type="match status" value="1"/>
</dbReference>
<comment type="caution">
    <text evidence="5">The sequence shown here is derived from an EMBL/GenBank/DDBJ whole genome shotgun (WGS) entry which is preliminary data.</text>
</comment>
<dbReference type="InterPro" id="IPR002937">
    <property type="entry name" value="Amino_oxidase"/>
</dbReference>
<dbReference type="PANTHER" id="PTHR10668:SF105">
    <property type="entry name" value="DEHYDROGENASE-RELATED"/>
    <property type="match status" value="1"/>
</dbReference>
<evidence type="ECO:0000259" key="4">
    <source>
        <dbReference type="Pfam" id="PF01593"/>
    </source>
</evidence>
<dbReference type="GO" id="GO:0007264">
    <property type="term" value="P:small GTPase-mediated signal transduction"/>
    <property type="evidence" value="ECO:0007669"/>
    <property type="project" value="InterPro"/>
</dbReference>
<evidence type="ECO:0000313" key="5">
    <source>
        <dbReference type="EMBL" id="RZS67442.1"/>
    </source>
</evidence>
<reference evidence="5 6" key="1">
    <citation type="submission" date="2019-02" db="EMBL/GenBank/DDBJ databases">
        <title>Genomic Encyclopedia of Type Strains, Phase IV (KMG-IV): sequencing the most valuable type-strain genomes for metagenomic binning, comparative biology and taxonomic classification.</title>
        <authorList>
            <person name="Goeker M."/>
        </authorList>
    </citation>
    <scope>NUCLEOTIDE SEQUENCE [LARGE SCALE GENOMIC DNA]</scope>
    <source>
        <strain evidence="5 6">DSM 16618</strain>
    </source>
</reference>
<feature type="domain" description="Amine oxidase" evidence="4">
    <location>
        <begin position="19"/>
        <end position="340"/>
    </location>
</feature>
<dbReference type="PRINTS" id="PR00891">
    <property type="entry name" value="RABGDIREP"/>
</dbReference>
<dbReference type="AlphaFoldDB" id="A0A4Q7ML06"/>
<dbReference type="GO" id="GO:0005092">
    <property type="term" value="F:GDP-dissociation inhibitor activity"/>
    <property type="evidence" value="ECO:0007669"/>
    <property type="project" value="InterPro"/>
</dbReference>
<comment type="function">
    <text evidence="1">Probable oxidoreductase that may play a role as regulator of mitochondrial function.</text>
</comment>
<accession>A0A4Q7ML06</accession>
<dbReference type="EMBL" id="SGWZ01000004">
    <property type="protein sequence ID" value="RZS67442.1"/>
    <property type="molecule type" value="Genomic_DNA"/>
</dbReference>
<organism evidence="5 6">
    <name type="scientific">Kerstersia gyiorum</name>
    <dbReference type="NCBI Taxonomy" id="206506"/>
    <lineage>
        <taxon>Bacteria</taxon>
        <taxon>Pseudomonadati</taxon>
        <taxon>Pseudomonadota</taxon>
        <taxon>Betaproteobacteria</taxon>
        <taxon>Burkholderiales</taxon>
        <taxon>Alcaligenaceae</taxon>
        <taxon>Kerstersia</taxon>
    </lineage>
</organism>
<dbReference type="RefSeq" id="WP_130487460.1">
    <property type="nucleotide sequence ID" value="NZ_CBCSEB010000015.1"/>
</dbReference>
<evidence type="ECO:0000256" key="3">
    <source>
        <dbReference type="ARBA" id="ARBA00040298"/>
    </source>
</evidence>
<dbReference type="InterPro" id="IPR036188">
    <property type="entry name" value="FAD/NAD-bd_sf"/>
</dbReference>
<evidence type="ECO:0000256" key="1">
    <source>
        <dbReference type="ARBA" id="ARBA00037217"/>
    </source>
</evidence>